<sequence length="97" mass="11112">MEKLGAREVLPFVDSDLRRIAVLVVEKAKEVCVSKSHPPPPYHYPYMYGPQPQQPQSQQPMPPYVYPEHKDMPGSSSFPQQMPPYSWPMPPMSSMPQ</sequence>
<organism evidence="2 3">
    <name type="scientific">Cannabis sativa</name>
    <name type="common">Hemp</name>
    <name type="synonym">Marijuana</name>
    <dbReference type="NCBI Taxonomy" id="3483"/>
    <lineage>
        <taxon>Eukaryota</taxon>
        <taxon>Viridiplantae</taxon>
        <taxon>Streptophyta</taxon>
        <taxon>Embryophyta</taxon>
        <taxon>Tracheophyta</taxon>
        <taxon>Spermatophyta</taxon>
        <taxon>Magnoliopsida</taxon>
        <taxon>eudicotyledons</taxon>
        <taxon>Gunneridae</taxon>
        <taxon>Pentapetalae</taxon>
        <taxon>rosids</taxon>
        <taxon>fabids</taxon>
        <taxon>Rosales</taxon>
        <taxon>Cannabaceae</taxon>
        <taxon>Cannabis</taxon>
    </lineage>
</organism>
<evidence type="ECO:0000313" key="3">
    <source>
        <dbReference type="Proteomes" id="UP000596661"/>
    </source>
</evidence>
<dbReference type="Proteomes" id="UP000596661">
    <property type="component" value="Chromosome 9"/>
</dbReference>
<dbReference type="AlphaFoldDB" id="A0A803QHE3"/>
<evidence type="ECO:0000313" key="2">
    <source>
        <dbReference type="EnsemblPlants" id="cds.evm.model.09.798"/>
    </source>
</evidence>
<feature type="region of interest" description="Disordered" evidence="1">
    <location>
        <begin position="43"/>
        <end position="97"/>
    </location>
</feature>
<feature type="compositionally biased region" description="Low complexity" evidence="1">
    <location>
        <begin position="44"/>
        <end position="59"/>
    </location>
</feature>
<keyword evidence="3" id="KW-1185">Reference proteome</keyword>
<dbReference type="Gramene" id="evm.model.09.798">
    <property type="protein sequence ID" value="cds.evm.model.09.798"/>
    <property type="gene ID" value="evm.TU.09.798"/>
</dbReference>
<reference evidence="2" key="1">
    <citation type="submission" date="2018-11" db="EMBL/GenBank/DDBJ databases">
        <authorList>
            <person name="Grassa J C."/>
        </authorList>
    </citation>
    <scope>NUCLEOTIDE SEQUENCE [LARGE SCALE GENOMIC DNA]</scope>
</reference>
<proteinExistence type="predicted"/>
<dbReference type="EMBL" id="UZAU01000738">
    <property type="status" value="NOT_ANNOTATED_CDS"/>
    <property type="molecule type" value="Genomic_DNA"/>
</dbReference>
<reference evidence="2" key="2">
    <citation type="submission" date="2021-03" db="UniProtKB">
        <authorList>
            <consortium name="EnsemblPlants"/>
        </authorList>
    </citation>
    <scope>IDENTIFICATION</scope>
</reference>
<accession>A0A803QHE3</accession>
<protein>
    <submittedName>
        <fullName evidence="2">Uncharacterized protein</fullName>
    </submittedName>
</protein>
<feature type="compositionally biased region" description="Pro residues" evidence="1">
    <location>
        <begin position="81"/>
        <end position="97"/>
    </location>
</feature>
<evidence type="ECO:0000256" key="1">
    <source>
        <dbReference type="SAM" id="MobiDB-lite"/>
    </source>
</evidence>
<name>A0A803QHE3_CANSA</name>
<dbReference type="EnsemblPlants" id="evm.model.09.798">
    <property type="protein sequence ID" value="cds.evm.model.09.798"/>
    <property type="gene ID" value="evm.TU.09.798"/>
</dbReference>